<accession>A0A2B7WGN1</accession>
<dbReference type="OrthoDB" id="20105at2759"/>
<keyword evidence="3" id="KW-1185">Reference proteome</keyword>
<keyword evidence="1" id="KW-0175">Coiled coil</keyword>
<evidence type="ECO:0000256" key="1">
    <source>
        <dbReference type="SAM" id="Coils"/>
    </source>
</evidence>
<dbReference type="Proteomes" id="UP000224080">
    <property type="component" value="Unassembled WGS sequence"/>
</dbReference>
<protein>
    <submittedName>
        <fullName evidence="2">Uncharacterized protein</fullName>
    </submittedName>
</protein>
<reference evidence="2 3" key="1">
    <citation type="submission" date="2017-10" db="EMBL/GenBank/DDBJ databases">
        <title>Comparative genomics in systemic dimorphic fungi from Ajellomycetaceae.</title>
        <authorList>
            <person name="Munoz J.F."/>
            <person name="Mcewen J.G."/>
            <person name="Clay O.K."/>
            <person name="Cuomo C.A."/>
        </authorList>
    </citation>
    <scope>NUCLEOTIDE SEQUENCE [LARGE SCALE GENOMIC DNA]</scope>
    <source>
        <strain evidence="2 3">UAMH130</strain>
    </source>
</reference>
<comment type="caution">
    <text evidence="2">The sequence shown here is derived from an EMBL/GenBank/DDBJ whole genome shotgun (WGS) entry which is preliminary data.</text>
</comment>
<feature type="coiled-coil region" evidence="1">
    <location>
        <begin position="57"/>
        <end position="112"/>
    </location>
</feature>
<organism evidence="2 3">
    <name type="scientific">Blastomyces parvus</name>
    <dbReference type="NCBI Taxonomy" id="2060905"/>
    <lineage>
        <taxon>Eukaryota</taxon>
        <taxon>Fungi</taxon>
        <taxon>Dikarya</taxon>
        <taxon>Ascomycota</taxon>
        <taxon>Pezizomycotina</taxon>
        <taxon>Eurotiomycetes</taxon>
        <taxon>Eurotiomycetidae</taxon>
        <taxon>Onygenales</taxon>
        <taxon>Ajellomycetaceae</taxon>
        <taxon>Blastomyces</taxon>
    </lineage>
</organism>
<sequence length="116" mass="13231">MAQRKQRNSAVLHEPLPSATARLETEYEKALCQTKLIIGEERNRVLRVHALLTDHDKDDLCSEVQDAKTHLERAEKIGSEAQEQLKQAQNDIDHLRNSLRAQLREIDDLKASIPNA</sequence>
<dbReference type="AlphaFoldDB" id="A0A2B7WGN1"/>
<proteinExistence type="predicted"/>
<evidence type="ECO:0000313" key="2">
    <source>
        <dbReference type="EMBL" id="PGG95687.1"/>
    </source>
</evidence>
<dbReference type="EMBL" id="PDNC01000213">
    <property type="protein sequence ID" value="PGG95687.1"/>
    <property type="molecule type" value="Genomic_DNA"/>
</dbReference>
<gene>
    <name evidence="2" type="ORF">GX51_08175</name>
</gene>
<dbReference type="STRING" id="2060905.A0A2B7WGN1"/>
<evidence type="ECO:0000313" key="3">
    <source>
        <dbReference type="Proteomes" id="UP000224080"/>
    </source>
</evidence>
<name>A0A2B7WGN1_9EURO</name>